<proteinExistence type="inferred from homology"/>
<dbReference type="PANTHER" id="PTHR19375">
    <property type="entry name" value="HEAT SHOCK PROTEIN 70KDA"/>
    <property type="match status" value="1"/>
</dbReference>
<evidence type="ECO:0000256" key="5">
    <source>
        <dbReference type="ARBA" id="ARBA00023016"/>
    </source>
</evidence>
<evidence type="ECO:0000256" key="6">
    <source>
        <dbReference type="ARBA" id="ARBA00023186"/>
    </source>
</evidence>
<feature type="coiled-coil region" evidence="7">
    <location>
        <begin position="723"/>
        <end position="752"/>
    </location>
</feature>
<accession>A0ABU8MZ88</accession>
<evidence type="ECO:0000256" key="3">
    <source>
        <dbReference type="ARBA" id="ARBA00022741"/>
    </source>
</evidence>
<evidence type="ECO:0000256" key="4">
    <source>
        <dbReference type="ARBA" id="ARBA00022840"/>
    </source>
</evidence>
<name>A0ABU8MZ88_9PSEU</name>
<keyword evidence="10" id="KW-1185">Reference proteome</keyword>
<protein>
    <submittedName>
        <fullName evidence="9">Hsp70 family protein</fullName>
    </submittedName>
</protein>
<evidence type="ECO:0000313" key="9">
    <source>
        <dbReference type="EMBL" id="MEJ2885446.1"/>
    </source>
</evidence>
<dbReference type="SUPFAM" id="SSF100920">
    <property type="entry name" value="Heat shock protein 70kD (HSP70), peptide-binding domain"/>
    <property type="match status" value="1"/>
</dbReference>
<organism evidence="9 10">
    <name type="scientific">Actinomycetospora aeridis</name>
    <dbReference type="NCBI Taxonomy" id="3129231"/>
    <lineage>
        <taxon>Bacteria</taxon>
        <taxon>Bacillati</taxon>
        <taxon>Actinomycetota</taxon>
        <taxon>Actinomycetes</taxon>
        <taxon>Pseudonocardiales</taxon>
        <taxon>Pseudonocardiaceae</taxon>
        <taxon>Actinomycetospora</taxon>
    </lineage>
</organism>
<sequence length="832" mass="89048">MSARETVDFGIDLGTTNSAVALFEHGAVQIIKNNDGWDYTPSAVWMPKPGVVHVGRRARERTETDPDNAVAEFKQRMGLAEASTPFARAGISLTAPELSAAVLRSLCADAAHQLGEPPASAVITVPAAFAINQNKATQQAAALAGLGEDCPLLQEPTAAAFAYGFGDEAAERAYWMVFDFGGGTFDAAIVTKRDGELLVLDHAGNPNLGGKDIDWALVGNVLAPAAARELGLRDFERGNPAWRGNFARLKVAAEDAKIQLSRADRVDMLVDLAVGDDGPVSFEYTLTRDELDRVAEPFYDRAIARCRDALVEGGLKPGDIDLLLLVGGTTLAPGLRERLADPQHGLGIPVDHSQDPTTVVARGAAVFAGTVRAPRVVAAPAPGGYTVELHYDPTTTSETPTVAGRLHSGSPVDWTGFGVVLADQTGPLGFRGPRVEVSPNGGFLTEVRMTPGTTSRFVVELTDPAGRPVPLAPDTLTITHVEVEFGGAVLTQSLGIARADRSFAPLVEKGAALPAHGEGTFRTTIALRRGDTDAVIRIPVVEGERPRADRNREVGLIEIRPRDFRIELPLGTEVEVTVDVDASRLVSVTADVPLGDVQFEAVLNLDETRAPDVADLERAHREAERRAENLRVSADAENVPGAARRLDALDGELRDARDQIRDARADPGSALAGDLRVREVQAELDEVEDAVRAPAILRDLDEGIENVADLVAQRGGEDDRRDLDDIRRRADRARAENDLAAAEALLERVRRLTVRLLQAGPEWEVTLFSLLRDMRDDLEPRGQADRLIAEGERAIAAGDQQGLASVNARLRRLIPPDTPDPTAGGGLTGGPR</sequence>
<dbReference type="PROSITE" id="PS00297">
    <property type="entry name" value="HSP70_1"/>
    <property type="match status" value="1"/>
</dbReference>
<evidence type="ECO:0000256" key="2">
    <source>
        <dbReference type="ARBA" id="ARBA00022553"/>
    </source>
</evidence>
<dbReference type="PRINTS" id="PR00301">
    <property type="entry name" value="HEATSHOCK70"/>
</dbReference>
<dbReference type="Gene3D" id="3.90.640.10">
    <property type="entry name" value="Actin, Chain A, domain 4"/>
    <property type="match status" value="1"/>
</dbReference>
<dbReference type="Pfam" id="PF00012">
    <property type="entry name" value="HSP70"/>
    <property type="match status" value="2"/>
</dbReference>
<keyword evidence="4" id="KW-0067">ATP-binding</keyword>
<gene>
    <name evidence="9" type="ORF">WCD41_03220</name>
</gene>
<evidence type="ECO:0000256" key="1">
    <source>
        <dbReference type="ARBA" id="ARBA00007381"/>
    </source>
</evidence>
<dbReference type="InterPro" id="IPR018181">
    <property type="entry name" value="Heat_shock_70_CS"/>
</dbReference>
<comment type="similarity">
    <text evidence="1">Belongs to the heat shock protein 70 family.</text>
</comment>
<dbReference type="Gene3D" id="2.60.34.10">
    <property type="entry name" value="Substrate Binding Domain Of DNAk, Chain A, domain 1"/>
    <property type="match status" value="1"/>
</dbReference>
<comment type="caution">
    <text evidence="9">The sequence shown here is derived from an EMBL/GenBank/DDBJ whole genome shotgun (WGS) entry which is preliminary data.</text>
</comment>
<dbReference type="EMBL" id="JBBEGL010000001">
    <property type="protein sequence ID" value="MEJ2885446.1"/>
    <property type="molecule type" value="Genomic_DNA"/>
</dbReference>
<keyword evidence="7" id="KW-0175">Coiled coil</keyword>
<feature type="coiled-coil region" evidence="7">
    <location>
        <begin position="613"/>
        <end position="666"/>
    </location>
</feature>
<dbReference type="Gene3D" id="3.30.420.40">
    <property type="match status" value="2"/>
</dbReference>
<evidence type="ECO:0000256" key="8">
    <source>
        <dbReference type="SAM" id="MobiDB-lite"/>
    </source>
</evidence>
<dbReference type="CDD" id="cd24029">
    <property type="entry name" value="ASKHA_NBD_HSP70_DnaK_HscA_HscC"/>
    <property type="match status" value="1"/>
</dbReference>
<keyword evidence="6" id="KW-0143">Chaperone</keyword>
<dbReference type="SUPFAM" id="SSF53067">
    <property type="entry name" value="Actin-like ATPase domain"/>
    <property type="match status" value="2"/>
</dbReference>
<feature type="region of interest" description="Disordered" evidence="8">
    <location>
        <begin position="812"/>
        <end position="832"/>
    </location>
</feature>
<feature type="compositionally biased region" description="Gly residues" evidence="8">
    <location>
        <begin position="823"/>
        <end position="832"/>
    </location>
</feature>
<dbReference type="InterPro" id="IPR043129">
    <property type="entry name" value="ATPase_NBD"/>
</dbReference>
<dbReference type="RefSeq" id="WP_337711926.1">
    <property type="nucleotide sequence ID" value="NZ_JBBEGL010000001.1"/>
</dbReference>
<dbReference type="Proteomes" id="UP001370100">
    <property type="component" value="Unassembled WGS sequence"/>
</dbReference>
<evidence type="ECO:0000313" key="10">
    <source>
        <dbReference type="Proteomes" id="UP001370100"/>
    </source>
</evidence>
<keyword evidence="3" id="KW-0547">Nucleotide-binding</keyword>
<evidence type="ECO:0000256" key="7">
    <source>
        <dbReference type="SAM" id="Coils"/>
    </source>
</evidence>
<keyword evidence="5" id="KW-0346">Stress response</keyword>
<reference evidence="9 10" key="1">
    <citation type="submission" date="2024-03" db="EMBL/GenBank/DDBJ databases">
        <title>Actinomycetospora sp. OC33-EN06, a novel actinomycete isolated from wild orchid (Aerides multiflora).</title>
        <authorList>
            <person name="Suriyachadkun C."/>
        </authorList>
    </citation>
    <scope>NUCLEOTIDE SEQUENCE [LARGE SCALE GENOMIC DNA]</scope>
    <source>
        <strain evidence="9 10">OC33-EN06</strain>
    </source>
</reference>
<dbReference type="InterPro" id="IPR013126">
    <property type="entry name" value="Hsp_70_fam"/>
</dbReference>
<keyword evidence="2" id="KW-0597">Phosphoprotein</keyword>
<dbReference type="InterPro" id="IPR029047">
    <property type="entry name" value="HSP70_peptide-bd_sf"/>
</dbReference>